<comment type="caution">
    <text evidence="1">The sequence shown here is derived from an EMBL/GenBank/DDBJ whole genome shotgun (WGS) entry which is preliminary data.</text>
</comment>
<protein>
    <submittedName>
        <fullName evidence="1">Uncharacterized protein</fullName>
    </submittedName>
</protein>
<gene>
    <name evidence="1" type="ORF">L1987_12419</name>
</gene>
<dbReference type="Proteomes" id="UP001056120">
    <property type="component" value="Linkage Group LG04"/>
</dbReference>
<reference evidence="1 2" key="2">
    <citation type="journal article" date="2022" name="Mol. Ecol. Resour.">
        <title>The genomes of chicory, endive, great burdock and yacon provide insights into Asteraceae paleo-polyploidization history and plant inulin production.</title>
        <authorList>
            <person name="Fan W."/>
            <person name="Wang S."/>
            <person name="Wang H."/>
            <person name="Wang A."/>
            <person name="Jiang F."/>
            <person name="Liu H."/>
            <person name="Zhao H."/>
            <person name="Xu D."/>
            <person name="Zhang Y."/>
        </authorList>
    </citation>
    <scope>NUCLEOTIDE SEQUENCE [LARGE SCALE GENOMIC DNA]</scope>
    <source>
        <strain evidence="2">cv. Yunnan</strain>
        <tissue evidence="1">Leaves</tissue>
    </source>
</reference>
<proteinExistence type="predicted"/>
<evidence type="ECO:0000313" key="2">
    <source>
        <dbReference type="Proteomes" id="UP001056120"/>
    </source>
</evidence>
<dbReference type="EMBL" id="CM042021">
    <property type="protein sequence ID" value="KAI3818606.1"/>
    <property type="molecule type" value="Genomic_DNA"/>
</dbReference>
<organism evidence="1 2">
    <name type="scientific">Smallanthus sonchifolius</name>
    <dbReference type="NCBI Taxonomy" id="185202"/>
    <lineage>
        <taxon>Eukaryota</taxon>
        <taxon>Viridiplantae</taxon>
        <taxon>Streptophyta</taxon>
        <taxon>Embryophyta</taxon>
        <taxon>Tracheophyta</taxon>
        <taxon>Spermatophyta</taxon>
        <taxon>Magnoliopsida</taxon>
        <taxon>eudicotyledons</taxon>
        <taxon>Gunneridae</taxon>
        <taxon>Pentapetalae</taxon>
        <taxon>asterids</taxon>
        <taxon>campanulids</taxon>
        <taxon>Asterales</taxon>
        <taxon>Asteraceae</taxon>
        <taxon>Asteroideae</taxon>
        <taxon>Heliantheae alliance</taxon>
        <taxon>Millerieae</taxon>
        <taxon>Smallanthus</taxon>
    </lineage>
</organism>
<name>A0ACB9JFV9_9ASTR</name>
<evidence type="ECO:0000313" key="1">
    <source>
        <dbReference type="EMBL" id="KAI3818606.1"/>
    </source>
</evidence>
<keyword evidence="2" id="KW-1185">Reference proteome</keyword>
<reference evidence="2" key="1">
    <citation type="journal article" date="2022" name="Mol. Ecol. Resour.">
        <title>The genomes of chicory, endive, great burdock and yacon provide insights into Asteraceae palaeo-polyploidization history and plant inulin production.</title>
        <authorList>
            <person name="Fan W."/>
            <person name="Wang S."/>
            <person name="Wang H."/>
            <person name="Wang A."/>
            <person name="Jiang F."/>
            <person name="Liu H."/>
            <person name="Zhao H."/>
            <person name="Xu D."/>
            <person name="Zhang Y."/>
        </authorList>
    </citation>
    <scope>NUCLEOTIDE SEQUENCE [LARGE SCALE GENOMIC DNA]</scope>
    <source>
        <strain evidence="2">cv. Yunnan</strain>
    </source>
</reference>
<sequence>MSVNQSRGDRNEPQHHRRTGRSGNPASPRNFSGGGGGGGGGKGGGGSTTAPPSSAFYSGKSFKKVVSNAQGAQARVPGPNPNPNVNLGYSNSSTGGRGPSNGAHTQPPLRGAPDASSTGVTVKPADASVQKSTPGLPKAPQSNVVPPSSGITGPSTPVKGPTDASKAFPLQFGSISPGVMNGMQVPARTNSAPPNLDEQKRAQARLDSLKATSFQNPAVSKQHLPRKDLGPVDQPGEAHPISKEKKDVLLTPPGPVAAHSQKPSGPPMPIPTGVSMQMQFHQSQIHLPFGGPNPPLQSQNIAANTVPLPMHLPVGNPAPQVPPQVFVSGIQHHQGVIHQSQGLPFSSQMAPQLGNMGGMGMGMGLGPQYQQPPMDNINFGGARKTVKITHPDTHEELRLDKRTDGYLNGGSSGQRPQLIQSQAFPPAGHPMNYYSNSYNANALFPPPPGSNSLTSSQTAPGSQPPRFFNQASKQVTVKQPAVSSHAEKVGGSMDKSQRAGGEGHPHKDSQTIAGSSLSQSDNLSNISASAVEAEAPKKTTVSNSGSSKEEQKQPGKKAHSISTIDKIGGQSSSVSSSSVAHHGSNDGGVQETSKLLTFSSEISKDVSESSNKVEGSSNVADVSASKYDDNEQTLNSAPKFIFSGNSTPNVEESVVGSEEQVKESVHQNQDSTVPDVTVTNSEGSVSTSDVDVLSSETLLNMGSSVDDKKENQLSKFDVDQFNSRESVSVSVPEASPLTSEVEATGSISPSSSSKIKGNTTSKGKKKIKETLKNADARGTTSDLYNAYKRPEEKKETSSATEVVENPNPSVNSTKKDTVLSRGPNKFEPDDLEDVADLSTPKTETGLKLKHHSEDDNDGMTKKYSRDFLLKFSDQYTDLPEGFEITPDITEVLVVTGVNVAREPYPSPGRGGDNRSMAGSRLDRRPSNVGLDERWSKGSGGPGPGWERVDMGYPARGNHGVLRTPRGQPPGQYPGGILSGPMQSPGPQMQRNNSDSDRWQRTSGYQKGLMPSPHTPMMHKAERKYEVGKVTDEEQAKQRQLKGILNKLTPQNFEKLFDQVKQVNIDNADTLSGVIGQIFDKALMEPTFVEMYANFCSRLAVELPGFGEDNEKITFKRLLLNKCQEEFERGEREEEEANRTEEEGEIKQSEEEREEKRVKARRRMLGNIRLIGELYKKRMLTERIMHECIKKLLGFNHNPNPDEENIEALCKLMSTIGEMIDHPKAKEHMDAYFDMMLKLSNNMTISSRVRFMLKDSIDLRKNKWQQRRKVEGPKKIEEVHRDAAQERQAQSSRLARGPNSNLSQRRGGQPMDFGPKGSAGVLSSNSQMGGGFRGLSQQQIRGFGSQDSRFDSFESRTLSVPLRPMGGESITLGPQGGLARGMSVRGQPSMQGIAGPSNGYGASMIPERGGYGPHDDLASRYIPERFSPRPGYDPSIIQEHNNMNYANRRGSDRVPPSSPPDRARVSTPPQSSSSDNPVLSEDRLHGKSIEAIKEFYSARDEKEVALCIKDLNAPGFYPSMISIWVTNSFERKDMDRDSLAKLLINLTKSQEGILNQDSLVRGFESVLSTLEDAMNDAPKAAEFLGRIFARILIENVIPYKQVWRLIYEGGEEQGGLVEAGLAAEVLGVILEIIKSEKGEPFLNDIRASSNLRLENFRSPTLKKTSRLDKFI</sequence>
<accession>A0ACB9JFV9</accession>